<evidence type="ECO:0000256" key="4">
    <source>
        <dbReference type="ARBA" id="ARBA00012239"/>
    </source>
</evidence>
<dbReference type="Pfam" id="PF00266">
    <property type="entry name" value="Aminotran_5"/>
    <property type="match status" value="1"/>
</dbReference>
<sequence>MKIKMTPVNLDHISANHILPEARDKMVRAMEKNYGNPSGQNSGADEAILALDEARESVARLIHCKTPREVVFTSGGTESVNHAIKGAAFANSEKGRHIVTTNIEHNSANKSLKRLSQMGFSATSVGVDSKGRVNPDDVAKAITDETILVSVMHSNNEIGTFQPIEEISKITKEKKILFHSDAVDSVGVVPVDVQKLGVDLMSFASNPYYGPVGVGGLYVRQGVRVWPILDGGIQERNKRAGTENIIGIVGMGEAARLARENMDDRIAHIKGLRDLVIEELPNHIDNYYINGDPENGLPNLLSVAIRYIEGESIVLMLDDDGYRVSTRSACATGSLRASHVLMSIGLDHADAQGVIMVTPGIENTREDIMGFLKSLQDIVKSLRDISPLCRKTT</sequence>
<dbReference type="InterPro" id="IPR015422">
    <property type="entry name" value="PyrdxlP-dep_Trfase_small"/>
</dbReference>
<evidence type="ECO:0000256" key="2">
    <source>
        <dbReference type="ARBA" id="ARBA00003120"/>
    </source>
</evidence>
<evidence type="ECO:0000256" key="3">
    <source>
        <dbReference type="ARBA" id="ARBA00006490"/>
    </source>
</evidence>
<evidence type="ECO:0000256" key="9">
    <source>
        <dbReference type="ARBA" id="ARBA00023014"/>
    </source>
</evidence>
<dbReference type="EC" id="2.8.1.7" evidence="4"/>
<name>A0A484HK76_9BACT</name>
<keyword evidence="5 12" id="KW-0808">Transferase</keyword>
<dbReference type="Gene3D" id="3.90.1150.10">
    <property type="entry name" value="Aspartate Aminotransferase, domain 1"/>
    <property type="match status" value="1"/>
</dbReference>
<dbReference type="GO" id="GO:0051536">
    <property type="term" value="F:iron-sulfur cluster binding"/>
    <property type="evidence" value="ECO:0007669"/>
    <property type="project" value="UniProtKB-KW"/>
</dbReference>
<reference evidence="12" key="1">
    <citation type="submission" date="2019-01" db="EMBL/GenBank/DDBJ databases">
        <authorList>
            <consortium name="Genoscope - CEA"/>
            <person name="William W."/>
        </authorList>
    </citation>
    <scope>NUCLEOTIDE SEQUENCE</scope>
    <source>
        <strain evidence="12">CR-1</strain>
    </source>
</reference>
<dbReference type="EMBL" id="CAACVI010000034">
    <property type="protein sequence ID" value="VEN74628.1"/>
    <property type="molecule type" value="Genomic_DNA"/>
</dbReference>
<comment type="function">
    <text evidence="2">Catalyzes the removal of elemental sulfur atoms from cysteine to produce alanine. Seems to participate in the biosynthesis of the nitrogenase metalloclusters by providing the inorganic sulfur required for the Fe-S core formation.</text>
</comment>
<dbReference type="PIRSF" id="PIRSF005572">
    <property type="entry name" value="NifS"/>
    <property type="match status" value="1"/>
</dbReference>
<accession>A0A484HK76</accession>
<dbReference type="PANTHER" id="PTHR11601">
    <property type="entry name" value="CYSTEINE DESULFURYLASE FAMILY MEMBER"/>
    <property type="match status" value="1"/>
</dbReference>
<dbReference type="FunFam" id="3.40.640.10:FF:000084">
    <property type="entry name" value="IscS-like cysteine desulfurase"/>
    <property type="match status" value="1"/>
</dbReference>
<evidence type="ECO:0000256" key="8">
    <source>
        <dbReference type="ARBA" id="ARBA00023004"/>
    </source>
</evidence>
<dbReference type="InterPro" id="IPR016454">
    <property type="entry name" value="Cysteine_dSase"/>
</dbReference>
<evidence type="ECO:0000256" key="6">
    <source>
        <dbReference type="ARBA" id="ARBA00022723"/>
    </source>
</evidence>
<evidence type="ECO:0000256" key="1">
    <source>
        <dbReference type="ARBA" id="ARBA00001933"/>
    </source>
</evidence>
<keyword evidence="9" id="KW-0411">Iron-sulfur</keyword>
<evidence type="ECO:0000259" key="11">
    <source>
        <dbReference type="Pfam" id="PF00266"/>
    </source>
</evidence>
<dbReference type="PANTHER" id="PTHR11601:SF34">
    <property type="entry name" value="CYSTEINE DESULFURASE"/>
    <property type="match status" value="1"/>
</dbReference>
<dbReference type="GO" id="GO:0031071">
    <property type="term" value="F:cysteine desulfurase activity"/>
    <property type="evidence" value="ECO:0007669"/>
    <property type="project" value="UniProtKB-EC"/>
</dbReference>
<evidence type="ECO:0000256" key="7">
    <source>
        <dbReference type="ARBA" id="ARBA00022898"/>
    </source>
</evidence>
<evidence type="ECO:0000256" key="10">
    <source>
        <dbReference type="ARBA" id="ARBA00050776"/>
    </source>
</evidence>
<dbReference type="GO" id="GO:0046872">
    <property type="term" value="F:metal ion binding"/>
    <property type="evidence" value="ECO:0007669"/>
    <property type="project" value="UniProtKB-KW"/>
</dbReference>
<evidence type="ECO:0000256" key="5">
    <source>
        <dbReference type="ARBA" id="ARBA00022679"/>
    </source>
</evidence>
<keyword evidence="7" id="KW-0663">Pyridoxal phosphate</keyword>
<keyword evidence="6" id="KW-0479">Metal-binding</keyword>
<comment type="cofactor">
    <cofactor evidence="1">
        <name>pyridoxal 5'-phosphate</name>
        <dbReference type="ChEBI" id="CHEBI:597326"/>
    </cofactor>
</comment>
<dbReference type="InterPro" id="IPR015421">
    <property type="entry name" value="PyrdxlP-dep_Trfase_major"/>
</dbReference>
<dbReference type="SUPFAM" id="SSF53383">
    <property type="entry name" value="PLP-dependent transferases"/>
    <property type="match status" value="1"/>
</dbReference>
<dbReference type="InterPro" id="IPR000192">
    <property type="entry name" value="Aminotrans_V_dom"/>
</dbReference>
<dbReference type="AlphaFoldDB" id="A0A484HK76"/>
<comment type="similarity">
    <text evidence="3">Belongs to the class-V pyridoxal-phosphate-dependent aminotransferase family. NifS/IscS subfamily.</text>
</comment>
<organism evidence="12">
    <name type="scientific">uncultured Desulfobacteraceae bacterium</name>
    <dbReference type="NCBI Taxonomy" id="218296"/>
    <lineage>
        <taxon>Bacteria</taxon>
        <taxon>Pseudomonadati</taxon>
        <taxon>Thermodesulfobacteriota</taxon>
        <taxon>Desulfobacteria</taxon>
        <taxon>Desulfobacterales</taxon>
        <taxon>Desulfobacteraceae</taxon>
        <taxon>environmental samples</taxon>
    </lineage>
</organism>
<feature type="domain" description="Aminotransferase class V" evidence="11">
    <location>
        <begin position="10"/>
        <end position="368"/>
    </location>
</feature>
<dbReference type="InterPro" id="IPR015424">
    <property type="entry name" value="PyrdxlP-dep_Trfase"/>
</dbReference>
<protein>
    <recommendedName>
        <fullName evidence="4">cysteine desulfurase</fullName>
        <ecNumber evidence="4">2.8.1.7</ecNumber>
    </recommendedName>
</protein>
<gene>
    <name evidence="12" type="primary">iscS</name>
    <name evidence="12" type="ORF">EPICR_40213</name>
</gene>
<comment type="catalytic activity">
    <reaction evidence="10">
        <text>(sulfur carrier)-H + L-cysteine = (sulfur carrier)-SH + L-alanine</text>
        <dbReference type="Rhea" id="RHEA:43892"/>
        <dbReference type="Rhea" id="RHEA-COMP:14737"/>
        <dbReference type="Rhea" id="RHEA-COMP:14739"/>
        <dbReference type="ChEBI" id="CHEBI:29917"/>
        <dbReference type="ChEBI" id="CHEBI:35235"/>
        <dbReference type="ChEBI" id="CHEBI:57972"/>
        <dbReference type="ChEBI" id="CHEBI:64428"/>
        <dbReference type="EC" id="2.8.1.7"/>
    </reaction>
</comment>
<dbReference type="Gene3D" id="3.40.640.10">
    <property type="entry name" value="Type I PLP-dependent aspartate aminotransferase-like (Major domain)"/>
    <property type="match status" value="1"/>
</dbReference>
<keyword evidence="8" id="KW-0408">Iron</keyword>
<proteinExistence type="inferred from homology"/>
<evidence type="ECO:0000313" key="12">
    <source>
        <dbReference type="EMBL" id="VEN74628.1"/>
    </source>
</evidence>